<feature type="compositionally biased region" description="Low complexity" evidence="8">
    <location>
        <begin position="492"/>
        <end position="507"/>
    </location>
</feature>
<evidence type="ECO:0000256" key="8">
    <source>
        <dbReference type="SAM" id="MobiDB-lite"/>
    </source>
</evidence>
<evidence type="ECO:0000256" key="2">
    <source>
        <dbReference type="ARBA" id="ARBA00022603"/>
    </source>
</evidence>
<feature type="domain" description="MRNA cap 0 methyltransferase" evidence="9">
    <location>
        <begin position="120"/>
        <end position="187"/>
    </location>
</feature>
<keyword evidence="6" id="KW-0506">mRNA capping</keyword>
<feature type="region of interest" description="Disordered" evidence="8">
    <location>
        <begin position="483"/>
        <end position="507"/>
    </location>
</feature>
<dbReference type="PANTHER" id="PTHR12189">
    <property type="entry name" value="MRNA GUANINE-7- METHYLTRANSFERASE"/>
    <property type="match status" value="1"/>
</dbReference>
<dbReference type="Pfam" id="PF03291">
    <property type="entry name" value="mRNA_G-N7_MeTrfase"/>
    <property type="match status" value="1"/>
</dbReference>
<sequence>MGPSTARLEVDGHYVATLHWSDAGLVLPETLHITVVDGYERDACAWRRLGGRCALSASAGEAAALAAYAADLARPRDGRPYGKAAVLARDAAGAVAACRAAAAASFYNTLKRDRGTQHETRIYHMRRFNNWVKSELIRKAAARAAPGGPLSVLDLACGKGGDLSKWANAKPTNYVGVDIAKQSLDDAAGAAGAWATNAGVPCRLVEASLGNTSLVDGESAFATWDGSCDGGAWSSRRGAPARRLPRRVHAVRDPLHVRDAAARRGALPGFRARAPRGRPLRGDDHRRARARARALRGAARARAETPFAVGEGPWWRVDVDDEAPVDARKGLSAVAEAKAARRSGVLAATEDATYEKLRGAADAGDAFGLRYWFQLRDGDDALAVDSPEWLAPLPLRRGEDPAGFARSVDKMGVPDRAGSLSPAEWDVLSLVALEVRQEGRRAVSARAAVLAFPKVKRDWGDGWKTLDKARQLHLVALCARSETAAPAPPAPASLAVTSASPTRPSGT</sequence>
<evidence type="ECO:0000256" key="4">
    <source>
        <dbReference type="ARBA" id="ARBA00022691"/>
    </source>
</evidence>
<evidence type="ECO:0000313" key="11">
    <source>
        <dbReference type="Proteomes" id="UP001363151"/>
    </source>
</evidence>
<name>A0ABR1G9N5_AURAN</name>
<comment type="caution">
    <text evidence="10">The sequence shown here is derived from an EMBL/GenBank/DDBJ whole genome shotgun (WGS) entry which is preliminary data.</text>
</comment>
<dbReference type="PANTHER" id="PTHR12189:SF2">
    <property type="entry name" value="MRNA CAP GUANINE-N7 METHYLTRANSFERASE"/>
    <property type="match status" value="1"/>
</dbReference>
<evidence type="ECO:0000256" key="7">
    <source>
        <dbReference type="ARBA" id="ARBA00044712"/>
    </source>
</evidence>
<dbReference type="Gene3D" id="3.40.50.150">
    <property type="entry name" value="Vaccinia Virus protein VP39"/>
    <property type="match status" value="1"/>
</dbReference>
<comment type="catalytic activity">
    <reaction evidence="7">
        <text>a 5'-end (5'-triphosphoguanosine)-ribonucleoside in mRNA + S-adenosyl-L-methionine = a 5'-end (N(7)-methyl 5'-triphosphoguanosine)-ribonucleoside in mRNA + S-adenosyl-L-homocysteine</text>
        <dbReference type="Rhea" id="RHEA:67008"/>
        <dbReference type="Rhea" id="RHEA-COMP:17166"/>
        <dbReference type="Rhea" id="RHEA-COMP:17167"/>
        <dbReference type="ChEBI" id="CHEBI:57856"/>
        <dbReference type="ChEBI" id="CHEBI:59789"/>
        <dbReference type="ChEBI" id="CHEBI:156461"/>
        <dbReference type="ChEBI" id="CHEBI:167617"/>
        <dbReference type="EC" id="2.1.1.56"/>
    </reaction>
</comment>
<evidence type="ECO:0000313" key="10">
    <source>
        <dbReference type="EMBL" id="KAK7249737.1"/>
    </source>
</evidence>
<dbReference type="SUPFAM" id="SSF53335">
    <property type="entry name" value="S-adenosyl-L-methionine-dependent methyltransferases"/>
    <property type="match status" value="1"/>
</dbReference>
<dbReference type="InterPro" id="IPR004971">
    <property type="entry name" value="mRNA_G-N7_MeTrfase_dom"/>
</dbReference>
<keyword evidence="3" id="KW-0808">Transferase</keyword>
<evidence type="ECO:0000256" key="6">
    <source>
        <dbReference type="ARBA" id="ARBA00023042"/>
    </source>
</evidence>
<organism evidence="10 11">
    <name type="scientific">Aureococcus anophagefferens</name>
    <name type="common">Harmful bloom alga</name>
    <dbReference type="NCBI Taxonomy" id="44056"/>
    <lineage>
        <taxon>Eukaryota</taxon>
        <taxon>Sar</taxon>
        <taxon>Stramenopiles</taxon>
        <taxon>Ochrophyta</taxon>
        <taxon>Pelagophyceae</taxon>
        <taxon>Pelagomonadales</taxon>
        <taxon>Pelagomonadaceae</taxon>
        <taxon>Aureococcus</taxon>
    </lineage>
</organism>
<dbReference type="PROSITE" id="PS51562">
    <property type="entry name" value="RNA_CAP0_MT"/>
    <property type="match status" value="1"/>
</dbReference>
<dbReference type="EMBL" id="JBBJCI010000040">
    <property type="protein sequence ID" value="KAK7249737.1"/>
    <property type="molecule type" value="Genomic_DNA"/>
</dbReference>
<dbReference type="InterPro" id="IPR039753">
    <property type="entry name" value="RG7MT1"/>
</dbReference>
<evidence type="ECO:0000256" key="5">
    <source>
        <dbReference type="ARBA" id="ARBA00022884"/>
    </source>
</evidence>
<dbReference type="EC" id="2.1.1.56" evidence="1"/>
<dbReference type="InterPro" id="IPR029063">
    <property type="entry name" value="SAM-dependent_MTases_sf"/>
</dbReference>
<gene>
    <name evidence="10" type="ORF">SO694_00004541</name>
</gene>
<evidence type="ECO:0000256" key="1">
    <source>
        <dbReference type="ARBA" id="ARBA00011926"/>
    </source>
</evidence>
<keyword evidence="5" id="KW-0694">RNA-binding</keyword>
<reference evidence="10 11" key="1">
    <citation type="submission" date="2024-03" db="EMBL/GenBank/DDBJ databases">
        <title>Aureococcus anophagefferens CCMP1851 and Kratosvirus quantuckense: Draft genome of a second virus-susceptible host strain in the model system.</title>
        <authorList>
            <person name="Chase E."/>
            <person name="Truchon A.R."/>
            <person name="Schepens W."/>
            <person name="Wilhelm S.W."/>
        </authorList>
    </citation>
    <scope>NUCLEOTIDE SEQUENCE [LARGE SCALE GENOMIC DNA]</scope>
    <source>
        <strain evidence="10 11">CCMP1851</strain>
    </source>
</reference>
<keyword evidence="4" id="KW-0949">S-adenosyl-L-methionine</keyword>
<dbReference type="Proteomes" id="UP001363151">
    <property type="component" value="Unassembled WGS sequence"/>
</dbReference>
<evidence type="ECO:0000256" key="3">
    <source>
        <dbReference type="ARBA" id="ARBA00022679"/>
    </source>
</evidence>
<evidence type="ECO:0000259" key="9">
    <source>
        <dbReference type="PROSITE" id="PS51562"/>
    </source>
</evidence>
<keyword evidence="2" id="KW-0489">Methyltransferase</keyword>
<protein>
    <recommendedName>
        <fullName evidence="1">mRNA (guanine-N(7))-methyltransferase</fullName>
        <ecNumber evidence="1">2.1.1.56</ecNumber>
    </recommendedName>
</protein>
<keyword evidence="6" id="KW-0507">mRNA processing</keyword>
<accession>A0ABR1G9N5</accession>
<proteinExistence type="predicted"/>
<keyword evidence="11" id="KW-1185">Reference proteome</keyword>